<sequence>MAIDSYHHWAEAVTPPEGADEAWLAARLADARATLLHRLEFTSARLRLRGLRLRVLPPAAPAPLVPTPPSVGMALTLVGATPELRVREGLYRPERDGWTRCWSGYSLIGVTRDDSPETLPDDLVREAAAWLRVFRGHIEDLGAADAVPRGPRADPSSLR</sequence>
<proteinExistence type="predicted"/>
<accession>A0A5B8R7F8</accession>
<dbReference type="AlphaFoldDB" id="A0A5B8R7F8"/>
<evidence type="ECO:0000313" key="1">
    <source>
        <dbReference type="EMBL" id="QEA03928.1"/>
    </source>
</evidence>
<organism evidence="1">
    <name type="scientific">uncultured organism</name>
    <dbReference type="NCBI Taxonomy" id="155900"/>
    <lineage>
        <taxon>unclassified sequences</taxon>
        <taxon>environmental samples</taxon>
    </lineage>
</organism>
<reference evidence="1" key="1">
    <citation type="submission" date="2019-06" db="EMBL/GenBank/DDBJ databases">
        <authorList>
            <person name="Murdoch R.W."/>
            <person name="Fathepure B."/>
        </authorList>
    </citation>
    <scope>NUCLEOTIDE SEQUENCE</scope>
</reference>
<protein>
    <submittedName>
        <fullName evidence="1">Uncharacterized protein</fullName>
    </submittedName>
</protein>
<gene>
    <name evidence="1" type="ORF">KBTEX_00229</name>
</gene>
<dbReference type="EMBL" id="MN079077">
    <property type="protein sequence ID" value="QEA03928.1"/>
    <property type="molecule type" value="Genomic_DNA"/>
</dbReference>
<name>A0A5B8R7F8_9ZZZZ</name>